<protein>
    <submittedName>
        <fullName evidence="3">FHA domain-containing protein</fullName>
    </submittedName>
</protein>
<dbReference type="SUPFAM" id="SSF49879">
    <property type="entry name" value="SMAD/FHA domain"/>
    <property type="match status" value="1"/>
</dbReference>
<dbReference type="Gene3D" id="2.60.200.20">
    <property type="match status" value="1"/>
</dbReference>
<accession>A0A7M2WTN8</accession>
<dbReference type="RefSeq" id="WP_206291820.1">
    <property type="nucleotide sequence ID" value="NZ_CP063458.1"/>
</dbReference>
<feature type="transmembrane region" description="Helical" evidence="1">
    <location>
        <begin position="300"/>
        <end position="321"/>
    </location>
</feature>
<dbReference type="Proteomes" id="UP000593765">
    <property type="component" value="Chromosome"/>
</dbReference>
<feature type="transmembrane region" description="Helical" evidence="1">
    <location>
        <begin position="64"/>
        <end position="85"/>
    </location>
</feature>
<sequence length="485" mass="52691">MSEQTPEKITVNYDDLNSRKVEQRLKEQDALARNRVYAAMDETMVAPTEASAPSTLEALWRNSIFALALFGLIGGLLAWGLGTLLEFKADIRKDSVERIDGIRRLIKLTEEGTLKYDTARLSITDAVENGRGLNPHFALTVIPVDAQFRRMMLDRITVLERTKEITPEEAKSRRDKELELGRRENPDFAVMTDDSLSDKAKIQKLDTMAATREKEAETVVERESLRSFIGNVLAYGVRGVVLGMLLAIAVPLTENNIQATVVNGSVGAALGLLGGVAAAFVTSRIQGLVANSPASSTQQYLATIATWGALGIFLTLAPGIVMRNKKKLAIGLTGGLIGGLIGGVLFEPISELSFVKDYPRIPELVAMISIGLLAGLATGLIEDAAKSGWLKVSQGLIAGKQFILYRNPTYIGSSPDCQIYLFKDPKVGKRHAAIHIVPNGFDIEDMPLGVNTLVNGKAVSRTRLKNGDRIQVGSTQLVFMEKEQG</sequence>
<dbReference type="AlphaFoldDB" id="A0A7M2WTN8"/>
<keyword evidence="1" id="KW-1133">Transmembrane helix</keyword>
<feature type="transmembrane region" description="Helical" evidence="1">
    <location>
        <begin position="232"/>
        <end position="252"/>
    </location>
</feature>
<feature type="transmembrane region" description="Helical" evidence="1">
    <location>
        <begin position="328"/>
        <end position="349"/>
    </location>
</feature>
<feature type="transmembrane region" description="Helical" evidence="1">
    <location>
        <begin position="361"/>
        <end position="381"/>
    </location>
</feature>
<name>A0A7M2WTN8_9BACT</name>
<dbReference type="InterPro" id="IPR008984">
    <property type="entry name" value="SMAD_FHA_dom_sf"/>
</dbReference>
<reference evidence="3 4" key="1">
    <citation type="submission" date="2020-10" db="EMBL/GenBank/DDBJ databases">
        <title>Wide distribution of Phycisphaera-like planctomycetes from WD2101 soil group in peatlands and genome analysis of the first cultivated representative.</title>
        <authorList>
            <person name="Dedysh S.N."/>
            <person name="Beletsky A.V."/>
            <person name="Ivanova A."/>
            <person name="Kulichevskaya I.S."/>
            <person name="Suzina N.E."/>
            <person name="Philippov D.A."/>
            <person name="Rakitin A.L."/>
            <person name="Mardanov A.V."/>
            <person name="Ravin N.V."/>
        </authorList>
    </citation>
    <scope>NUCLEOTIDE SEQUENCE [LARGE SCALE GENOMIC DNA]</scope>
    <source>
        <strain evidence="3 4">M1803</strain>
    </source>
</reference>
<organism evidence="3 4">
    <name type="scientific">Humisphaera borealis</name>
    <dbReference type="NCBI Taxonomy" id="2807512"/>
    <lineage>
        <taxon>Bacteria</taxon>
        <taxon>Pseudomonadati</taxon>
        <taxon>Planctomycetota</taxon>
        <taxon>Phycisphaerae</taxon>
        <taxon>Tepidisphaerales</taxon>
        <taxon>Tepidisphaeraceae</taxon>
        <taxon>Humisphaera</taxon>
    </lineage>
</organism>
<evidence type="ECO:0000313" key="3">
    <source>
        <dbReference type="EMBL" id="QOV88813.1"/>
    </source>
</evidence>
<dbReference type="CDD" id="cd00060">
    <property type="entry name" value="FHA"/>
    <property type="match status" value="1"/>
</dbReference>
<keyword evidence="4" id="KW-1185">Reference proteome</keyword>
<dbReference type="PROSITE" id="PS50006">
    <property type="entry name" value="FHA_DOMAIN"/>
    <property type="match status" value="1"/>
</dbReference>
<feature type="domain" description="FHA" evidence="2">
    <location>
        <begin position="409"/>
        <end position="464"/>
    </location>
</feature>
<dbReference type="EMBL" id="CP063458">
    <property type="protein sequence ID" value="QOV88813.1"/>
    <property type="molecule type" value="Genomic_DNA"/>
</dbReference>
<evidence type="ECO:0000313" key="4">
    <source>
        <dbReference type="Proteomes" id="UP000593765"/>
    </source>
</evidence>
<dbReference type="Pfam" id="PF16697">
    <property type="entry name" value="Yop-YscD_cpl"/>
    <property type="match status" value="1"/>
</dbReference>
<evidence type="ECO:0000259" key="2">
    <source>
        <dbReference type="PROSITE" id="PS50006"/>
    </source>
</evidence>
<evidence type="ECO:0000256" key="1">
    <source>
        <dbReference type="SAM" id="Phobius"/>
    </source>
</evidence>
<dbReference type="KEGG" id="hbs:IPV69_21700"/>
<proteinExistence type="predicted"/>
<keyword evidence="1" id="KW-0812">Transmembrane</keyword>
<gene>
    <name evidence="3" type="ORF">IPV69_21700</name>
</gene>
<dbReference type="InterPro" id="IPR032030">
    <property type="entry name" value="YscD_cytoplasmic_dom"/>
</dbReference>
<keyword evidence="1" id="KW-0472">Membrane</keyword>
<dbReference type="InterPro" id="IPR000253">
    <property type="entry name" value="FHA_dom"/>
</dbReference>